<accession>A0A2D0NHC0</accession>
<dbReference type="RefSeq" id="WP_099148670.1">
    <property type="nucleotide sequence ID" value="NZ_PDUD01000004.1"/>
</dbReference>
<feature type="domain" description="DUF4130" evidence="1">
    <location>
        <begin position="82"/>
        <end position="250"/>
    </location>
</feature>
<gene>
    <name evidence="2" type="ORF">CRP01_03775</name>
</gene>
<reference evidence="2 3" key="1">
    <citation type="submission" date="2017-10" db="EMBL/GenBank/DDBJ databases">
        <title>The draft genome sequence of Lewinella nigricans NBRC 102662.</title>
        <authorList>
            <person name="Wang K."/>
        </authorList>
    </citation>
    <scope>NUCLEOTIDE SEQUENCE [LARGE SCALE GENOMIC DNA]</scope>
    <source>
        <strain evidence="2 3">NBRC 102662</strain>
    </source>
</reference>
<dbReference type="EMBL" id="PDUD01000004">
    <property type="protein sequence ID" value="PHN07881.1"/>
    <property type="molecule type" value="Genomic_DNA"/>
</dbReference>
<comment type="caution">
    <text evidence="2">The sequence shown here is derived from an EMBL/GenBank/DDBJ whole genome shotgun (WGS) entry which is preliminary data.</text>
</comment>
<protein>
    <recommendedName>
        <fullName evidence="1">DUF4130 domain-containing protein</fullName>
    </recommendedName>
</protein>
<keyword evidence="3" id="KW-1185">Reference proteome</keyword>
<name>A0A2D0NHC0_FLAN2</name>
<proteinExistence type="predicted"/>
<dbReference type="AlphaFoldDB" id="A0A2D0NHC0"/>
<dbReference type="OrthoDB" id="5290748at2"/>
<evidence type="ECO:0000259" key="1">
    <source>
        <dbReference type="Pfam" id="PF13566"/>
    </source>
</evidence>
<dbReference type="Proteomes" id="UP000223913">
    <property type="component" value="Unassembled WGS sequence"/>
</dbReference>
<evidence type="ECO:0000313" key="3">
    <source>
        <dbReference type="Proteomes" id="UP000223913"/>
    </source>
</evidence>
<dbReference type="InterPro" id="IPR023875">
    <property type="entry name" value="DNA_repair_put"/>
</dbReference>
<sequence length="251" mass="30192">MTILYNGTYPGLLSAIFESYRIKARPTRIVPEADWRGSLFEEPLVVATRSDWAERVRAGVVKKTSKKGERMLYRCLLSEQPDVEMLIYDFVRQSMKSKTNWADNYLDDTVLRLQQIDKKMGREIHRMHAFVRFQQTRDDIYYAVIEPDFDVLPLIIDHFEKRYPAQTWLIYDSRRHYGMFYDQQRTEAITFAEKDHLNLRQISASILEEGETDYQEAWQKYFTSTNIPERKNMKLHLQHVPRRYWKYLVEK</sequence>
<dbReference type="NCBIfam" id="TIGR03915">
    <property type="entry name" value="SAM_7_link_chp"/>
    <property type="match status" value="1"/>
</dbReference>
<dbReference type="InterPro" id="IPR025404">
    <property type="entry name" value="DUF4130"/>
</dbReference>
<organism evidence="2 3">
    <name type="scientific">Flavilitoribacter nigricans (strain ATCC 23147 / DSM 23189 / NBRC 102662 / NCIMB 1420 / SS-2)</name>
    <name type="common">Lewinella nigricans</name>
    <dbReference type="NCBI Taxonomy" id="1122177"/>
    <lineage>
        <taxon>Bacteria</taxon>
        <taxon>Pseudomonadati</taxon>
        <taxon>Bacteroidota</taxon>
        <taxon>Saprospiria</taxon>
        <taxon>Saprospirales</taxon>
        <taxon>Lewinellaceae</taxon>
        <taxon>Flavilitoribacter</taxon>
    </lineage>
</organism>
<evidence type="ECO:0000313" key="2">
    <source>
        <dbReference type="EMBL" id="PHN07881.1"/>
    </source>
</evidence>
<dbReference type="Pfam" id="PF13566">
    <property type="entry name" value="DUF4130"/>
    <property type="match status" value="1"/>
</dbReference>